<feature type="transmembrane region" description="Helical" evidence="1">
    <location>
        <begin position="156"/>
        <end position="175"/>
    </location>
</feature>
<keyword evidence="1" id="KW-0472">Membrane</keyword>
<feature type="transmembrane region" description="Helical" evidence="1">
    <location>
        <begin position="7"/>
        <end position="26"/>
    </location>
</feature>
<name>A0ABV4NR79_9GAMM</name>
<gene>
    <name evidence="2" type="ORF">ACCI51_13130</name>
</gene>
<accession>A0ABV4NR79</accession>
<evidence type="ECO:0000256" key="1">
    <source>
        <dbReference type="SAM" id="Phobius"/>
    </source>
</evidence>
<reference evidence="2 3" key="1">
    <citation type="submission" date="2024-08" db="EMBL/GenBank/DDBJ databases">
        <authorList>
            <person name="Ishaq N."/>
        </authorList>
    </citation>
    <scope>NUCLEOTIDE SEQUENCE [LARGE SCALE GENOMIC DNA]</scope>
    <source>
        <strain evidence="2 3">JCM 30400</strain>
    </source>
</reference>
<proteinExistence type="predicted"/>
<keyword evidence="1" id="KW-1133">Transmembrane helix</keyword>
<keyword evidence="1" id="KW-0812">Transmembrane</keyword>
<organism evidence="2 3">
    <name type="scientific">Microbulbifer echini</name>
    <dbReference type="NCBI Taxonomy" id="1529067"/>
    <lineage>
        <taxon>Bacteria</taxon>
        <taxon>Pseudomonadati</taxon>
        <taxon>Pseudomonadota</taxon>
        <taxon>Gammaproteobacteria</taxon>
        <taxon>Cellvibrionales</taxon>
        <taxon>Microbulbiferaceae</taxon>
        <taxon>Microbulbifer</taxon>
    </lineage>
</organism>
<dbReference type="EMBL" id="JBGMEL010000012">
    <property type="protein sequence ID" value="MFA0791494.1"/>
    <property type="molecule type" value="Genomic_DNA"/>
</dbReference>
<sequence length="181" mass="20022">MFTINNLVNFVYGVSISVGLAVGYSFNSLENLQAHKLLNLTGLLYDIISVSILSYAILAPREIQYHIAHKLSLFIIVFSGVFPAALTGGYIMAFMIVNIGAEDANSLFDSNSFNAIKYYLYVYVAVTIIPITWLFGSLVFEPVAGVSYTPEKRLKILGVVFLLIGFVLQIFGSFFDIYTDA</sequence>
<protein>
    <recommendedName>
        <fullName evidence="4">Yip1 domain-containing protein</fullName>
    </recommendedName>
</protein>
<keyword evidence="3" id="KW-1185">Reference proteome</keyword>
<dbReference type="Proteomes" id="UP001569414">
    <property type="component" value="Unassembled WGS sequence"/>
</dbReference>
<feature type="transmembrane region" description="Helical" evidence="1">
    <location>
        <begin position="38"/>
        <end position="59"/>
    </location>
</feature>
<evidence type="ECO:0008006" key="4">
    <source>
        <dbReference type="Google" id="ProtNLM"/>
    </source>
</evidence>
<evidence type="ECO:0000313" key="2">
    <source>
        <dbReference type="EMBL" id="MFA0791494.1"/>
    </source>
</evidence>
<comment type="caution">
    <text evidence="2">The sequence shown here is derived from an EMBL/GenBank/DDBJ whole genome shotgun (WGS) entry which is preliminary data.</text>
</comment>
<evidence type="ECO:0000313" key="3">
    <source>
        <dbReference type="Proteomes" id="UP001569414"/>
    </source>
</evidence>
<feature type="transmembrane region" description="Helical" evidence="1">
    <location>
        <begin position="71"/>
        <end position="100"/>
    </location>
</feature>
<feature type="transmembrane region" description="Helical" evidence="1">
    <location>
        <begin position="120"/>
        <end position="144"/>
    </location>
</feature>
<dbReference type="RefSeq" id="WP_371843953.1">
    <property type="nucleotide sequence ID" value="NZ_JBGMEL010000012.1"/>
</dbReference>